<evidence type="ECO:0000313" key="8">
    <source>
        <dbReference type="Proteomes" id="UP001597044"/>
    </source>
</evidence>
<keyword evidence="8" id="KW-1185">Reference proteome</keyword>
<protein>
    <submittedName>
        <fullName evidence="7">RNA polymerase sigma factor</fullName>
    </submittedName>
</protein>
<dbReference type="InterPro" id="IPR007627">
    <property type="entry name" value="RNA_pol_sigma70_r2"/>
</dbReference>
<dbReference type="NCBIfam" id="TIGR02937">
    <property type="entry name" value="sigma70-ECF"/>
    <property type="match status" value="1"/>
</dbReference>
<keyword evidence="3" id="KW-0731">Sigma factor</keyword>
<sequence>MLKKSDTSAADSVSEDDLIAALKAGDSAAYKLAAQRYGGAMLFAAKAVSLLHAEDAVQDAWIATIDGIKKFEHRSSLKTWLIKVTVNQAYGHLRKNHRYVSLDGLQPDADPYSELFSPQGRWLAPVSQWSDDTPEKLLEARVMGDCIDHHLASLPQGQRMALVLTDFNAMTVEAICEELDINPGHYRVLLHRARTSLFSMLSHYESTGDC</sequence>
<evidence type="ECO:0000256" key="1">
    <source>
        <dbReference type="ARBA" id="ARBA00010641"/>
    </source>
</evidence>
<feature type="domain" description="RNA polymerase sigma factor 70 region 4 type 2" evidence="6">
    <location>
        <begin position="146"/>
        <end position="197"/>
    </location>
</feature>
<dbReference type="InterPro" id="IPR036388">
    <property type="entry name" value="WH-like_DNA-bd_sf"/>
</dbReference>
<dbReference type="EMBL" id="JBHTIT010000001">
    <property type="protein sequence ID" value="MFD0949322.1"/>
    <property type="molecule type" value="Genomic_DNA"/>
</dbReference>
<dbReference type="InterPro" id="IPR014284">
    <property type="entry name" value="RNA_pol_sigma-70_dom"/>
</dbReference>
<gene>
    <name evidence="7" type="ORF">ACFQ0F_02765</name>
</gene>
<dbReference type="PANTHER" id="PTHR43133:SF53">
    <property type="entry name" value="ECF RNA POLYMERASE SIGMA-E FACTOR"/>
    <property type="match status" value="1"/>
</dbReference>
<accession>A0ABW3HEN5</accession>
<evidence type="ECO:0000256" key="2">
    <source>
        <dbReference type="ARBA" id="ARBA00023015"/>
    </source>
</evidence>
<dbReference type="Pfam" id="PF08281">
    <property type="entry name" value="Sigma70_r4_2"/>
    <property type="match status" value="1"/>
</dbReference>
<dbReference type="SUPFAM" id="SSF88946">
    <property type="entry name" value="Sigma2 domain of RNA polymerase sigma factors"/>
    <property type="match status" value="1"/>
</dbReference>
<feature type="domain" description="RNA polymerase sigma-70 region 2" evidence="5">
    <location>
        <begin position="51"/>
        <end position="98"/>
    </location>
</feature>
<dbReference type="PANTHER" id="PTHR43133">
    <property type="entry name" value="RNA POLYMERASE ECF-TYPE SIGMA FACTO"/>
    <property type="match status" value="1"/>
</dbReference>
<dbReference type="InterPro" id="IPR013249">
    <property type="entry name" value="RNA_pol_sigma70_r4_t2"/>
</dbReference>
<dbReference type="SUPFAM" id="SSF88659">
    <property type="entry name" value="Sigma3 and sigma4 domains of RNA polymerase sigma factors"/>
    <property type="match status" value="1"/>
</dbReference>
<comment type="caution">
    <text evidence="7">The sequence shown here is derived from an EMBL/GenBank/DDBJ whole genome shotgun (WGS) entry which is preliminary data.</text>
</comment>
<dbReference type="InterPro" id="IPR013325">
    <property type="entry name" value="RNA_pol_sigma_r2"/>
</dbReference>
<keyword evidence="2" id="KW-0805">Transcription regulation</keyword>
<organism evidence="7 8">
    <name type="scientific">Paraperlucidibaca wandonensis</name>
    <dbReference type="NCBI Taxonomy" id="1268273"/>
    <lineage>
        <taxon>Bacteria</taxon>
        <taxon>Pseudomonadati</taxon>
        <taxon>Pseudomonadota</taxon>
        <taxon>Gammaproteobacteria</taxon>
        <taxon>Moraxellales</taxon>
        <taxon>Moraxellaceae</taxon>
        <taxon>Paraperlucidibaca</taxon>
    </lineage>
</organism>
<dbReference type="Pfam" id="PF04542">
    <property type="entry name" value="Sigma70_r2"/>
    <property type="match status" value="1"/>
</dbReference>
<reference evidence="8" key="1">
    <citation type="journal article" date="2019" name="Int. J. Syst. Evol. Microbiol.">
        <title>The Global Catalogue of Microorganisms (GCM) 10K type strain sequencing project: providing services to taxonomists for standard genome sequencing and annotation.</title>
        <authorList>
            <consortium name="The Broad Institute Genomics Platform"/>
            <consortium name="The Broad Institute Genome Sequencing Center for Infectious Disease"/>
            <person name="Wu L."/>
            <person name="Ma J."/>
        </authorList>
    </citation>
    <scope>NUCLEOTIDE SEQUENCE [LARGE SCALE GENOMIC DNA]</scope>
    <source>
        <strain evidence="8">CCUG 63419</strain>
    </source>
</reference>
<dbReference type="InterPro" id="IPR013324">
    <property type="entry name" value="RNA_pol_sigma_r3/r4-like"/>
</dbReference>
<comment type="similarity">
    <text evidence="1">Belongs to the sigma-70 factor family. ECF subfamily.</text>
</comment>
<dbReference type="InterPro" id="IPR039425">
    <property type="entry name" value="RNA_pol_sigma-70-like"/>
</dbReference>
<dbReference type="CDD" id="cd06171">
    <property type="entry name" value="Sigma70_r4"/>
    <property type="match status" value="1"/>
</dbReference>
<name>A0ABW3HEN5_9GAMM</name>
<dbReference type="Gene3D" id="1.10.10.10">
    <property type="entry name" value="Winged helix-like DNA-binding domain superfamily/Winged helix DNA-binding domain"/>
    <property type="match status" value="1"/>
</dbReference>
<evidence type="ECO:0000256" key="4">
    <source>
        <dbReference type="ARBA" id="ARBA00023163"/>
    </source>
</evidence>
<dbReference type="RefSeq" id="WP_379068888.1">
    <property type="nucleotide sequence ID" value="NZ_JBHTIT010000001.1"/>
</dbReference>
<dbReference type="Gene3D" id="1.10.1740.10">
    <property type="match status" value="1"/>
</dbReference>
<proteinExistence type="inferred from homology"/>
<evidence type="ECO:0000259" key="5">
    <source>
        <dbReference type="Pfam" id="PF04542"/>
    </source>
</evidence>
<keyword evidence="4" id="KW-0804">Transcription</keyword>
<dbReference type="Proteomes" id="UP001597044">
    <property type="component" value="Unassembled WGS sequence"/>
</dbReference>
<evidence type="ECO:0000259" key="6">
    <source>
        <dbReference type="Pfam" id="PF08281"/>
    </source>
</evidence>
<evidence type="ECO:0000256" key="3">
    <source>
        <dbReference type="ARBA" id="ARBA00023082"/>
    </source>
</evidence>
<evidence type="ECO:0000313" key="7">
    <source>
        <dbReference type="EMBL" id="MFD0949322.1"/>
    </source>
</evidence>